<gene>
    <name evidence="2" type="ORF">HB943_14415</name>
</gene>
<dbReference type="AlphaFoldDB" id="A0A841ZB17"/>
<sequence>MTDQQTRLLIFGAGVIGSTYAQSFVAAGYEVTLLARGKRLQELRENGLMYNEKGVTKRAHVEVIEKLEVDDIYDFIFVPVRYEQAESALLGLKDNQSETIVTLINNPSGYEKWSQILGGKRLLPAFPSAGGEIKNGILYSQYGPKMIQKTIFGEIDGQISERVKRLAGIFKEAKIGAEVVREMDAMQKTHVALVAALTKDIYLQTRLKTPAEVTDKESIRKMAWTIKNYLKALERSGVKITPSKLKILALMPVGLLSFTLKWIFSAKMTREVLFSDHAMNFKAEVELMNADLLAFYAENDILEAHWDTKLI</sequence>
<dbReference type="Gene3D" id="3.40.50.720">
    <property type="entry name" value="NAD(P)-binding Rossmann-like Domain"/>
    <property type="match status" value="1"/>
</dbReference>
<accession>A0A841ZB17</accession>
<reference evidence="2 3" key="1">
    <citation type="submission" date="2020-03" db="EMBL/GenBank/DDBJ databases">
        <title>Soil Listeria distribution.</title>
        <authorList>
            <person name="Liao J."/>
            <person name="Wiedmann M."/>
        </authorList>
    </citation>
    <scope>NUCLEOTIDE SEQUENCE [LARGE SCALE GENOMIC DNA]</scope>
    <source>
        <strain evidence="2 3">FSL L7-1523</strain>
    </source>
</reference>
<dbReference type="Proteomes" id="UP000564536">
    <property type="component" value="Unassembled WGS sequence"/>
</dbReference>
<evidence type="ECO:0000259" key="1">
    <source>
        <dbReference type="Pfam" id="PF02558"/>
    </source>
</evidence>
<name>A0A841ZB17_9LIST</name>
<proteinExistence type="predicted"/>
<evidence type="ECO:0000313" key="3">
    <source>
        <dbReference type="Proteomes" id="UP000564536"/>
    </source>
</evidence>
<dbReference type="InterPro" id="IPR013332">
    <property type="entry name" value="KPR_N"/>
</dbReference>
<dbReference type="EMBL" id="JAARRL010000030">
    <property type="protein sequence ID" value="MBC1501792.1"/>
    <property type="molecule type" value="Genomic_DNA"/>
</dbReference>
<dbReference type="RefSeq" id="WP_185427211.1">
    <property type="nucleotide sequence ID" value="NZ_JAARRL010000030.1"/>
</dbReference>
<protein>
    <submittedName>
        <fullName evidence="2">NAD(P)-binding domain-containing protein</fullName>
    </submittedName>
</protein>
<dbReference type="InterPro" id="IPR036291">
    <property type="entry name" value="NAD(P)-bd_dom_sf"/>
</dbReference>
<feature type="domain" description="Ketopantoate reductase N-terminal" evidence="1">
    <location>
        <begin position="9"/>
        <end position="131"/>
    </location>
</feature>
<dbReference type="SUPFAM" id="SSF51735">
    <property type="entry name" value="NAD(P)-binding Rossmann-fold domains"/>
    <property type="match status" value="1"/>
</dbReference>
<comment type="caution">
    <text evidence="2">The sequence shown here is derived from an EMBL/GenBank/DDBJ whole genome shotgun (WGS) entry which is preliminary data.</text>
</comment>
<organism evidence="2 3">
    <name type="scientific">Listeria weihenstephanensis</name>
    <dbReference type="NCBI Taxonomy" id="1006155"/>
    <lineage>
        <taxon>Bacteria</taxon>
        <taxon>Bacillati</taxon>
        <taxon>Bacillota</taxon>
        <taxon>Bacilli</taxon>
        <taxon>Bacillales</taxon>
        <taxon>Listeriaceae</taxon>
        <taxon>Listeria</taxon>
    </lineage>
</organism>
<dbReference type="Pfam" id="PF02558">
    <property type="entry name" value="ApbA"/>
    <property type="match status" value="1"/>
</dbReference>
<evidence type="ECO:0000313" key="2">
    <source>
        <dbReference type="EMBL" id="MBC1501792.1"/>
    </source>
</evidence>